<dbReference type="RefSeq" id="XP_003683231.1">
    <property type="nucleotide sequence ID" value="XM_003683183.1"/>
</dbReference>
<organism evidence="2 3">
    <name type="scientific">Torulaspora delbrueckii</name>
    <name type="common">Yeast</name>
    <name type="synonym">Candida colliculosa</name>
    <dbReference type="NCBI Taxonomy" id="4950"/>
    <lineage>
        <taxon>Eukaryota</taxon>
        <taxon>Fungi</taxon>
        <taxon>Dikarya</taxon>
        <taxon>Ascomycota</taxon>
        <taxon>Saccharomycotina</taxon>
        <taxon>Saccharomycetes</taxon>
        <taxon>Saccharomycetales</taxon>
        <taxon>Saccharomycetaceae</taxon>
        <taxon>Torulaspora</taxon>
    </lineage>
</organism>
<dbReference type="EMBL" id="HE616749">
    <property type="protein sequence ID" value="CCE94020.1"/>
    <property type="molecule type" value="Genomic_DNA"/>
</dbReference>
<reference evidence="2 3" key="1">
    <citation type="journal article" date="2011" name="Proc. Natl. Acad. Sci. U.S.A.">
        <title>Evolutionary erosion of yeast sex chromosomes by mating-type switching accidents.</title>
        <authorList>
            <person name="Gordon J.L."/>
            <person name="Armisen D."/>
            <person name="Proux-Wera E."/>
            <person name="Oheigeartaigh S.S."/>
            <person name="Byrne K.P."/>
            <person name="Wolfe K.H."/>
        </authorList>
    </citation>
    <scope>NUCLEOTIDE SEQUENCE [LARGE SCALE GENOMIC DNA]</scope>
    <source>
        <strain evidence="3">ATCC 10662 / CBS 1146 / NBRC 0425 / NCYC 2629 / NRRL Y-866</strain>
    </source>
</reference>
<proteinExistence type="predicted"/>
<dbReference type="HOGENOM" id="CLU_025347_0_0_1"/>
<dbReference type="AlphaFoldDB" id="G8ZZH6"/>
<dbReference type="KEGG" id="tdl:TDEL_0H01610"/>
<keyword evidence="3" id="KW-1185">Reference proteome</keyword>
<feature type="region of interest" description="Disordered" evidence="1">
    <location>
        <begin position="385"/>
        <end position="405"/>
    </location>
</feature>
<accession>G8ZZH6</accession>
<dbReference type="Proteomes" id="UP000005627">
    <property type="component" value="Chromosome 8"/>
</dbReference>
<evidence type="ECO:0000256" key="1">
    <source>
        <dbReference type="SAM" id="MobiDB-lite"/>
    </source>
</evidence>
<gene>
    <name evidence="2" type="primary">TDEL0H01610</name>
    <name evidence="2" type="ORF">TDEL_0H01610</name>
</gene>
<name>G8ZZH6_TORDE</name>
<dbReference type="GO" id="GO:0000147">
    <property type="term" value="P:actin cortical patch assembly"/>
    <property type="evidence" value="ECO:0007669"/>
    <property type="project" value="EnsemblFungi"/>
</dbReference>
<dbReference type="eggNOG" id="ENOG502QR5V">
    <property type="taxonomic scope" value="Eukaryota"/>
</dbReference>
<dbReference type="GeneID" id="11501105"/>
<dbReference type="OrthoDB" id="4036394at2759"/>
<dbReference type="InParanoid" id="G8ZZH6"/>
<dbReference type="GO" id="GO:0043254">
    <property type="term" value="P:regulation of protein-containing complex assembly"/>
    <property type="evidence" value="ECO:0007669"/>
    <property type="project" value="EnsemblFungi"/>
</dbReference>
<sequence>MILRKSRGIYVKKISFAVSTPCNAKGKPSGYRLVEYSDKGLSILPHEKDDLRSDIDINVQAFCYLKPRDRTIVPSYVNESLMDSSDYMVVAKSSGFVEIIQDFNYKSQNGLTLSPDYVLKCTPEGFPELRCDSMVAGLQYLEGLLYCCMCSGKIYVYVLNLPHDYVQAESSIVTGQHPELFYRNRNPDSSLGRDSRSLEEATFYLNMRFTGRSRLKHICYYLLPMEPDHVSTSPSVFVFGQSYKDSFIYKPSIYVELDQGLTVFRLNPLDRLSFFTVSPRSALMIRKIMLPMVYVDFFVSFVSKKKIYQEMKPEEIVSWDKVAQSMGYECLTTWIQQDPLHELENTGSFAWEELARYAGISTLRTIIVWIQRQGHDKDDISKLFRRDDVPNGREGGPSSTSESSLPRRLRADMVFRRYDLREPVDLPCSGNWRLDSFVRGIRKNTFTVDFKVVQSFSYLAQDDVQLEAVGDERTRTSFLTDSYRHMDIVCIDRYLSLSVFRPRYDDVALIKIDTFQGDLPHKLPFTNETMALRSVLSNFSSFKKLFMLTDAHCMVLDTHGVLLIDRLAFADTKNTEVPTHAIKVAPFDIGLISDAILVVTRLDISPCDAEVVYQLIITCIPGQILALEGTFSHNSNIGKLVCSDSLRLKRKDRFVDQICLINYESQGAERKRISGEVDYPIITKRSRWE</sequence>
<evidence type="ECO:0000313" key="2">
    <source>
        <dbReference type="EMBL" id="CCE94020.1"/>
    </source>
</evidence>
<dbReference type="STRING" id="1076872.G8ZZH6"/>
<evidence type="ECO:0000313" key="3">
    <source>
        <dbReference type="Proteomes" id="UP000005627"/>
    </source>
</evidence>
<protein>
    <submittedName>
        <fullName evidence="2">Uncharacterized protein</fullName>
    </submittedName>
</protein>
<dbReference type="FunCoup" id="G8ZZH6">
    <property type="interactions" value="8"/>
</dbReference>